<dbReference type="PANTHER" id="PTHR30482:SF10">
    <property type="entry name" value="HIGH-AFFINITY BRANCHED-CHAIN AMINO ACID TRANSPORT PROTEIN BRAE"/>
    <property type="match status" value="1"/>
</dbReference>
<dbReference type="Pfam" id="PF02653">
    <property type="entry name" value="BPD_transp_2"/>
    <property type="match status" value="1"/>
</dbReference>
<dbReference type="EMBL" id="CP076361">
    <property type="protein sequence ID" value="QWK89370.1"/>
    <property type="molecule type" value="Genomic_DNA"/>
</dbReference>
<keyword evidence="4 6" id="KW-1133">Transmembrane helix</keyword>
<feature type="transmembrane region" description="Helical" evidence="6">
    <location>
        <begin position="81"/>
        <end position="101"/>
    </location>
</feature>
<evidence type="ECO:0000256" key="6">
    <source>
        <dbReference type="SAM" id="Phobius"/>
    </source>
</evidence>
<comment type="subcellular location">
    <subcellularLocation>
        <location evidence="1">Cell membrane</location>
        <topology evidence="1">Multi-pass membrane protein</topology>
    </subcellularLocation>
</comment>
<keyword evidence="8" id="KW-1185">Reference proteome</keyword>
<dbReference type="PANTHER" id="PTHR30482">
    <property type="entry name" value="HIGH-AFFINITY BRANCHED-CHAIN AMINO ACID TRANSPORT SYSTEM PERMEASE"/>
    <property type="match status" value="1"/>
</dbReference>
<feature type="transmembrane region" description="Helical" evidence="6">
    <location>
        <begin position="108"/>
        <end position="129"/>
    </location>
</feature>
<evidence type="ECO:0000256" key="3">
    <source>
        <dbReference type="ARBA" id="ARBA00022692"/>
    </source>
</evidence>
<dbReference type="KEGG" id="gfu:KM031_10925"/>
<keyword evidence="2" id="KW-1003">Cell membrane</keyword>
<dbReference type="CDD" id="cd06581">
    <property type="entry name" value="TM_PBP1_LivM_like"/>
    <property type="match status" value="1"/>
</dbReference>
<dbReference type="Proteomes" id="UP000679352">
    <property type="component" value="Chromosome"/>
</dbReference>
<sequence length="310" mass="32302">MKALILHGAVLAGLLTLHFLLPVYHHGNLARIMVLAVFAMGYNIAFGYTGLLSLGHALFLAAGMFGSGLLIQHVGLGALPALIAGSLAGAAMAALTGLLALRTAGVSFMIVTLMFAQAGYLTLLYFGAITGGDEGFPLPAAARQAFGFDLTQPGPRYLAALALFAAGLLAQLALVRSRFGRIMVAMRENEERSRMLGYNPFTVKLAALALSGLYAGAAGAFYGVLFGYVGASFATIQYSILPMLYVLLGGAGTTLGPLLGAVLMFYLIDLSSTYTSAHLLVVGGALLVLVLFAPKGILGTLRDRGLKWLP</sequence>
<dbReference type="InterPro" id="IPR043428">
    <property type="entry name" value="LivM-like"/>
</dbReference>
<dbReference type="GO" id="GO:0015658">
    <property type="term" value="F:branched-chain amino acid transmembrane transporter activity"/>
    <property type="evidence" value="ECO:0007669"/>
    <property type="project" value="InterPro"/>
</dbReference>
<evidence type="ECO:0000256" key="1">
    <source>
        <dbReference type="ARBA" id="ARBA00004651"/>
    </source>
</evidence>
<dbReference type="RefSeq" id="WP_215504866.1">
    <property type="nucleotide sequence ID" value="NZ_CP076361.1"/>
</dbReference>
<evidence type="ECO:0000313" key="8">
    <source>
        <dbReference type="Proteomes" id="UP000679352"/>
    </source>
</evidence>
<evidence type="ECO:0000256" key="5">
    <source>
        <dbReference type="ARBA" id="ARBA00023136"/>
    </source>
</evidence>
<dbReference type="AlphaFoldDB" id="A0A975P454"/>
<proteinExistence type="predicted"/>
<dbReference type="InterPro" id="IPR001851">
    <property type="entry name" value="ABC_transp_permease"/>
</dbReference>
<dbReference type="GO" id="GO:0005886">
    <property type="term" value="C:plasma membrane"/>
    <property type="evidence" value="ECO:0007669"/>
    <property type="project" value="UniProtKB-SubCell"/>
</dbReference>
<protein>
    <submittedName>
        <fullName evidence="7">Branched-chain amino acid ABC transporter permease</fullName>
    </submittedName>
</protein>
<organism evidence="7 8">
    <name type="scientific">Gemmobacter fulvus</name>
    <dbReference type="NCBI Taxonomy" id="2840474"/>
    <lineage>
        <taxon>Bacteria</taxon>
        <taxon>Pseudomonadati</taxon>
        <taxon>Pseudomonadota</taxon>
        <taxon>Alphaproteobacteria</taxon>
        <taxon>Rhodobacterales</taxon>
        <taxon>Paracoccaceae</taxon>
        <taxon>Gemmobacter</taxon>
    </lineage>
</organism>
<accession>A0A975P454</accession>
<evidence type="ECO:0000313" key="7">
    <source>
        <dbReference type="EMBL" id="QWK89370.1"/>
    </source>
</evidence>
<feature type="transmembrane region" description="Helical" evidence="6">
    <location>
        <begin position="245"/>
        <end position="268"/>
    </location>
</feature>
<name>A0A975P454_9RHOB</name>
<evidence type="ECO:0000256" key="4">
    <source>
        <dbReference type="ARBA" id="ARBA00022989"/>
    </source>
</evidence>
<evidence type="ECO:0000256" key="2">
    <source>
        <dbReference type="ARBA" id="ARBA00022475"/>
    </source>
</evidence>
<gene>
    <name evidence="7" type="ORF">KM031_10925</name>
</gene>
<keyword evidence="3 6" id="KW-0812">Transmembrane</keyword>
<feature type="transmembrane region" description="Helical" evidence="6">
    <location>
        <begin position="274"/>
        <end position="294"/>
    </location>
</feature>
<feature type="transmembrane region" description="Helical" evidence="6">
    <location>
        <begin position="157"/>
        <end position="175"/>
    </location>
</feature>
<reference evidence="7" key="1">
    <citation type="submission" date="2021-06" db="EMBL/GenBank/DDBJ databases">
        <title>Direct submission.</title>
        <authorList>
            <person name="Lee C.-S."/>
            <person name="Jin L."/>
        </authorList>
    </citation>
    <scope>NUCLEOTIDE SEQUENCE</scope>
    <source>
        <strain evidence="7">Con5</strain>
    </source>
</reference>
<keyword evidence="5 6" id="KW-0472">Membrane</keyword>